<dbReference type="CDD" id="cd01324">
    <property type="entry name" value="cbb3_Oxidase_CcoQ"/>
    <property type="match status" value="1"/>
</dbReference>
<dbReference type="OrthoDB" id="9801588at2"/>
<dbReference type="RefSeq" id="WP_107753332.1">
    <property type="nucleotide sequence ID" value="NZ_QBKF01000009.1"/>
</dbReference>
<evidence type="ECO:0000313" key="3">
    <source>
        <dbReference type="EMBL" id="PVE46364.1"/>
    </source>
</evidence>
<organism evidence="3 4">
    <name type="scientific">Pararhodobacter aggregans</name>
    <dbReference type="NCBI Taxonomy" id="404875"/>
    <lineage>
        <taxon>Bacteria</taxon>
        <taxon>Pseudomonadati</taxon>
        <taxon>Pseudomonadota</taxon>
        <taxon>Alphaproteobacteria</taxon>
        <taxon>Rhodobacterales</taxon>
        <taxon>Paracoccaceae</taxon>
        <taxon>Pararhodobacter</taxon>
    </lineage>
</organism>
<feature type="region of interest" description="Disordered" evidence="1">
    <location>
        <begin position="48"/>
        <end position="71"/>
    </location>
</feature>
<keyword evidence="2" id="KW-0472">Membrane</keyword>
<keyword evidence="2" id="KW-1133">Transmembrane helix</keyword>
<keyword evidence="2" id="KW-0812">Transmembrane</keyword>
<dbReference type="InterPro" id="IPR008621">
    <property type="entry name" value="Cbb3-typ_cyt_oxidase_comp"/>
</dbReference>
<sequence length="71" mass="7965">METYSLLRSFADSWYLLFMTLFFVGIIAWAWRPGSRGVQQDAATSIFRNDDRPAAGGAYDDAPRSQSQGAR</sequence>
<dbReference type="AlphaFoldDB" id="A0A2T7UNX5"/>
<feature type="transmembrane region" description="Helical" evidence="2">
    <location>
        <begin position="14"/>
        <end position="31"/>
    </location>
</feature>
<dbReference type="Proteomes" id="UP000244810">
    <property type="component" value="Unassembled WGS sequence"/>
</dbReference>
<evidence type="ECO:0000313" key="4">
    <source>
        <dbReference type="Proteomes" id="UP000244810"/>
    </source>
</evidence>
<dbReference type="EMBL" id="QDDR01000009">
    <property type="protein sequence ID" value="PVE46364.1"/>
    <property type="molecule type" value="Genomic_DNA"/>
</dbReference>
<keyword evidence="4" id="KW-1185">Reference proteome</keyword>
<dbReference type="Pfam" id="PF05545">
    <property type="entry name" value="FixQ"/>
    <property type="match status" value="1"/>
</dbReference>
<proteinExistence type="predicted"/>
<protein>
    <submittedName>
        <fullName evidence="3">CcoQ/FixQ family Cbb3-type cytochrome c oxidase assembly chaperone</fullName>
    </submittedName>
</protein>
<name>A0A2T7UNX5_9RHOB</name>
<comment type="caution">
    <text evidence="3">The sequence shown here is derived from an EMBL/GenBank/DDBJ whole genome shotgun (WGS) entry which is preliminary data.</text>
</comment>
<accession>A0A2T7UNX5</accession>
<reference evidence="3 4" key="1">
    <citation type="journal article" date="2011" name="Syst. Appl. Microbiol.">
        <title>Defluviimonas denitrificans gen. nov., sp. nov., and Pararhodobacter aggregans gen. nov., sp. nov., non-phototrophic Rhodobacteraceae from the biofilter of a marine aquaculture.</title>
        <authorList>
            <person name="Foesel B.U."/>
            <person name="Drake H.L."/>
            <person name="Schramm A."/>
        </authorList>
    </citation>
    <scope>NUCLEOTIDE SEQUENCE [LARGE SCALE GENOMIC DNA]</scope>
    <source>
        <strain evidence="3 4">D1-19</strain>
    </source>
</reference>
<gene>
    <name evidence="3" type="ORF">DDE23_17140</name>
</gene>
<evidence type="ECO:0000256" key="1">
    <source>
        <dbReference type="SAM" id="MobiDB-lite"/>
    </source>
</evidence>
<evidence type="ECO:0000256" key="2">
    <source>
        <dbReference type="SAM" id="Phobius"/>
    </source>
</evidence>